<organism evidence="1 2">
    <name type="scientific">Halomonas rhizosphaerae</name>
    <dbReference type="NCBI Taxonomy" id="3043296"/>
    <lineage>
        <taxon>Bacteria</taxon>
        <taxon>Pseudomonadati</taxon>
        <taxon>Pseudomonadota</taxon>
        <taxon>Gammaproteobacteria</taxon>
        <taxon>Oceanospirillales</taxon>
        <taxon>Halomonadaceae</taxon>
        <taxon>Halomonas</taxon>
    </lineage>
</organism>
<dbReference type="Proteomes" id="UP001225957">
    <property type="component" value="Unassembled WGS sequence"/>
</dbReference>
<protein>
    <submittedName>
        <fullName evidence="1">Uncharacterized protein</fullName>
    </submittedName>
</protein>
<comment type="caution">
    <text evidence="1">The sequence shown here is derived from an EMBL/GenBank/DDBJ whole genome shotgun (WGS) entry which is preliminary data.</text>
</comment>
<reference evidence="1 2" key="1">
    <citation type="submission" date="2023-04" db="EMBL/GenBank/DDBJ databases">
        <title>Halomonas strains isolated from rhizosphere soil.</title>
        <authorList>
            <person name="Xu L."/>
            <person name="Sun J.-Q."/>
        </authorList>
    </citation>
    <scope>NUCLEOTIDE SEQUENCE [LARGE SCALE GENOMIC DNA]</scope>
    <source>
        <strain evidence="1 2">LR5S20</strain>
    </source>
</reference>
<dbReference type="RefSeq" id="WP_282733550.1">
    <property type="nucleotide sequence ID" value="NZ_JASCQP010000002.1"/>
</dbReference>
<accession>A0ABT6UUY7</accession>
<proteinExistence type="predicted"/>
<evidence type="ECO:0000313" key="1">
    <source>
        <dbReference type="EMBL" id="MDI5889496.1"/>
    </source>
</evidence>
<sequence>MDNMIRIDDYISLRIILWSFPSKKVISRQDAYEHYSNTWEYVSIRSLKDHEIELINSLINEFGPLVPKYRTFQTYSAERPYTWGRPVTRLTPISGKARVKVADYPQLNKSALLHGLSDAEITNNEAHLWYTEHWFDIDLDTMTDREKHFLNKLIYEFGPILPSLSPDSDEVGAPILSV</sequence>
<keyword evidence="2" id="KW-1185">Reference proteome</keyword>
<gene>
    <name evidence="1" type="ORF">QLQ83_00085</name>
</gene>
<dbReference type="EMBL" id="JASCQP010000002">
    <property type="protein sequence ID" value="MDI5889496.1"/>
    <property type="molecule type" value="Genomic_DNA"/>
</dbReference>
<name>A0ABT6UUY7_9GAMM</name>
<evidence type="ECO:0000313" key="2">
    <source>
        <dbReference type="Proteomes" id="UP001225957"/>
    </source>
</evidence>